<comment type="miscellaneous">
    <text evidence="14">The active site is a redox-active disulfide bond.</text>
</comment>
<keyword evidence="4 14" id="KW-0285">Flavoprotein</keyword>
<keyword evidence="5 12" id="KW-0274">FAD</keyword>
<dbReference type="RefSeq" id="WP_109766546.1">
    <property type="nucleotide sequence ID" value="NZ_QFWV02000005.1"/>
</dbReference>
<dbReference type="Gene3D" id="3.50.50.60">
    <property type="entry name" value="FAD/NAD(P)-binding domain"/>
    <property type="match status" value="2"/>
</dbReference>
<evidence type="ECO:0000313" key="17">
    <source>
        <dbReference type="EMBL" id="RKF06902.1"/>
    </source>
</evidence>
<sequence>MSAGTCGLLVLGAGPGGYVCAIRAGQIGIDTVIVEETAPGGTCLNVGCIPSKALIHAANEFHKITHASDQSALGIKVADPTIDLGKTVDWKDAIVRRLNGGVEGLFRKAGVRLVRGRGEILDGKTVRVVTEDDEETIQTEALVLATGSAPAALPTLPFGGKVISSTEALSLAEPPSALAVVGGGYIGLELGTAYAKLGSRVTVIEAEERILPQYDAAITRPVEQSLERLGATVLTRTKALEPTKKGLRVDHAADGPREIEADRILVTTGRTPRIREAGIDGLALTITQDGFIAIDDRCATSMRGVYAIGDITGDPMLAHKAMAQGELVAEVVAGHRARWDRTCIPAVCFTDPEIVTCGLLPDEAAEQGFDVAVGQFPLAASGRAMTMEAASGFVRALAERGTGRILGLQAVGRDISELSTAFAVAIEMGAVVDDISGVIHAHPTLGEGLQEACFAIGGKAIHV</sequence>
<dbReference type="GO" id="GO:0006103">
    <property type="term" value="P:2-oxoglutarate metabolic process"/>
    <property type="evidence" value="ECO:0007669"/>
    <property type="project" value="TreeGrafter"/>
</dbReference>
<dbReference type="InterPro" id="IPR004099">
    <property type="entry name" value="Pyr_nucl-diS_OxRdtase_dimer"/>
</dbReference>
<protein>
    <recommendedName>
        <fullName evidence="3 14">Dihydrolipoyl dehydrogenase</fullName>
        <ecNumber evidence="2 14">1.8.1.4</ecNumber>
    </recommendedName>
</protein>
<dbReference type="PRINTS" id="PR00368">
    <property type="entry name" value="FADPNR"/>
</dbReference>
<evidence type="ECO:0000256" key="11">
    <source>
        <dbReference type="PIRSR" id="PIRSR000350-2"/>
    </source>
</evidence>
<evidence type="ECO:0000259" key="15">
    <source>
        <dbReference type="Pfam" id="PF02852"/>
    </source>
</evidence>
<accession>A0A3A8A991</accession>
<name>A0A3A8A991_9HYPH</name>
<dbReference type="InterPro" id="IPR036188">
    <property type="entry name" value="FAD/NAD-bd_sf"/>
</dbReference>
<dbReference type="EC" id="1.8.1.4" evidence="2 14"/>
<feature type="binding site" evidence="12">
    <location>
        <begin position="316"/>
        <end position="319"/>
    </location>
    <ligand>
        <name>FAD</name>
        <dbReference type="ChEBI" id="CHEBI:57692"/>
    </ligand>
</feature>
<proteinExistence type="inferred from homology"/>
<comment type="similarity">
    <text evidence="1 14">Belongs to the class-I pyridine nucleotide-disulfide oxidoreductase family.</text>
</comment>
<feature type="binding site" evidence="12">
    <location>
        <begin position="146"/>
        <end position="148"/>
    </location>
    <ligand>
        <name>FAD</name>
        <dbReference type="ChEBI" id="CHEBI:57692"/>
    </ligand>
</feature>
<dbReference type="Proteomes" id="UP000246132">
    <property type="component" value="Unassembled WGS sequence"/>
</dbReference>
<evidence type="ECO:0000259" key="16">
    <source>
        <dbReference type="Pfam" id="PF07992"/>
    </source>
</evidence>
<dbReference type="InterPro" id="IPR012999">
    <property type="entry name" value="Pyr_OxRdtase_I_AS"/>
</dbReference>
<feature type="domain" description="Pyridine nucleotide-disulphide oxidoreductase dimerisation" evidence="15">
    <location>
        <begin position="344"/>
        <end position="452"/>
    </location>
</feature>
<dbReference type="InterPro" id="IPR006258">
    <property type="entry name" value="Lipoamide_DH"/>
</dbReference>
<dbReference type="Pfam" id="PF02852">
    <property type="entry name" value="Pyr_redox_dim"/>
    <property type="match status" value="1"/>
</dbReference>
<dbReference type="OrthoDB" id="9781772at2"/>
<dbReference type="PANTHER" id="PTHR22912:SF160">
    <property type="entry name" value="DIHYDROLIPOYL DEHYDROGENASE"/>
    <property type="match status" value="1"/>
</dbReference>
<dbReference type="InterPro" id="IPR023753">
    <property type="entry name" value="FAD/NAD-binding_dom"/>
</dbReference>
<reference evidence="17 18" key="1">
    <citation type="journal article" date="2018" name="Int. J. Syst. Bacteriol.">
        <title>Oceaniradius stylonemae gen. nov., sp. nov., isolated from a red alga, Stylonema cornu-cervi.</title>
        <authorList>
            <person name="Jeong S."/>
        </authorList>
    </citation>
    <scope>NUCLEOTIDE SEQUENCE [LARGE SCALE GENOMIC DNA]</scope>
    <source>
        <strain evidence="17 18">StC1</strain>
    </source>
</reference>
<evidence type="ECO:0000256" key="8">
    <source>
        <dbReference type="ARBA" id="ARBA00023157"/>
    </source>
</evidence>
<dbReference type="AlphaFoldDB" id="A0A3A8A991"/>
<dbReference type="Pfam" id="PF07992">
    <property type="entry name" value="Pyr_redox_2"/>
    <property type="match status" value="1"/>
</dbReference>
<dbReference type="NCBIfam" id="TIGR01350">
    <property type="entry name" value="lipoamide_DH"/>
    <property type="match status" value="1"/>
</dbReference>
<comment type="cofactor">
    <cofactor evidence="12 14">
        <name>FAD</name>
        <dbReference type="ChEBI" id="CHEBI:57692"/>
    </cofactor>
    <text evidence="12 14">Binds 1 FAD per subunit.</text>
</comment>
<dbReference type="PIRSF" id="PIRSF000350">
    <property type="entry name" value="Mercury_reductase_MerA"/>
    <property type="match status" value="1"/>
</dbReference>
<dbReference type="EMBL" id="QFWV02000005">
    <property type="protein sequence ID" value="RKF06902.1"/>
    <property type="molecule type" value="Genomic_DNA"/>
</dbReference>
<feature type="domain" description="FAD/NAD(P)-binding" evidence="16">
    <location>
        <begin position="9"/>
        <end position="325"/>
    </location>
</feature>
<dbReference type="PROSITE" id="PS00076">
    <property type="entry name" value="PYRIDINE_REDOX_1"/>
    <property type="match status" value="1"/>
</dbReference>
<evidence type="ECO:0000256" key="2">
    <source>
        <dbReference type="ARBA" id="ARBA00012608"/>
    </source>
</evidence>
<evidence type="ECO:0000256" key="3">
    <source>
        <dbReference type="ARBA" id="ARBA00016961"/>
    </source>
</evidence>
<dbReference type="InterPro" id="IPR050151">
    <property type="entry name" value="Class-I_Pyr_Nuc-Dis_Oxidored"/>
</dbReference>
<evidence type="ECO:0000256" key="5">
    <source>
        <dbReference type="ARBA" id="ARBA00022827"/>
    </source>
</evidence>
<dbReference type="InterPro" id="IPR001100">
    <property type="entry name" value="Pyr_nuc-diS_OxRdtase"/>
</dbReference>
<dbReference type="PANTHER" id="PTHR22912">
    <property type="entry name" value="DISULFIDE OXIDOREDUCTASE"/>
    <property type="match status" value="1"/>
</dbReference>
<dbReference type="PRINTS" id="PR00411">
    <property type="entry name" value="PNDRDTASEI"/>
</dbReference>
<evidence type="ECO:0000256" key="6">
    <source>
        <dbReference type="ARBA" id="ARBA00023002"/>
    </source>
</evidence>
<organism evidence="17 18">
    <name type="scientific">Oceaniradius stylonematis</name>
    <dbReference type="NCBI Taxonomy" id="2184161"/>
    <lineage>
        <taxon>Bacteria</taxon>
        <taxon>Pseudomonadati</taxon>
        <taxon>Pseudomonadota</taxon>
        <taxon>Alphaproteobacteria</taxon>
        <taxon>Hyphomicrobiales</taxon>
        <taxon>Ahrensiaceae</taxon>
        <taxon>Oceaniradius</taxon>
    </lineage>
</organism>
<evidence type="ECO:0000256" key="14">
    <source>
        <dbReference type="RuleBase" id="RU003692"/>
    </source>
</evidence>
<evidence type="ECO:0000313" key="18">
    <source>
        <dbReference type="Proteomes" id="UP000246132"/>
    </source>
</evidence>
<dbReference type="FunFam" id="3.30.390.30:FF:000001">
    <property type="entry name" value="Dihydrolipoyl dehydrogenase"/>
    <property type="match status" value="1"/>
</dbReference>
<keyword evidence="6 14" id="KW-0560">Oxidoreductase</keyword>
<dbReference type="GO" id="GO:0004148">
    <property type="term" value="F:dihydrolipoyl dehydrogenase (NADH) activity"/>
    <property type="evidence" value="ECO:0007669"/>
    <property type="project" value="UniProtKB-EC"/>
</dbReference>
<keyword evidence="9 14" id="KW-0676">Redox-active center</keyword>
<feature type="binding site" evidence="12">
    <location>
        <begin position="182"/>
        <end position="189"/>
    </location>
    <ligand>
        <name>NAD(+)</name>
        <dbReference type="ChEBI" id="CHEBI:57540"/>
    </ligand>
</feature>
<feature type="binding site" evidence="12">
    <location>
        <position position="52"/>
    </location>
    <ligand>
        <name>FAD</name>
        <dbReference type="ChEBI" id="CHEBI:57692"/>
    </ligand>
</feature>
<evidence type="ECO:0000256" key="10">
    <source>
        <dbReference type="ARBA" id="ARBA00049187"/>
    </source>
</evidence>
<comment type="caution">
    <text evidence="17">The sequence shown here is derived from an EMBL/GenBank/DDBJ whole genome shotgun (WGS) entry which is preliminary data.</text>
</comment>
<feature type="binding site" evidence="12">
    <location>
        <position position="118"/>
    </location>
    <ligand>
        <name>FAD</name>
        <dbReference type="ChEBI" id="CHEBI:57692"/>
    </ligand>
</feature>
<dbReference type="GO" id="GO:0050660">
    <property type="term" value="F:flavin adenine dinucleotide binding"/>
    <property type="evidence" value="ECO:0007669"/>
    <property type="project" value="InterPro"/>
</dbReference>
<dbReference type="SUPFAM" id="SSF55424">
    <property type="entry name" value="FAD/NAD-linked reductases, dimerisation (C-terminal) domain"/>
    <property type="match status" value="1"/>
</dbReference>
<comment type="catalytic activity">
    <reaction evidence="10 14">
        <text>N(6)-[(R)-dihydrolipoyl]-L-lysyl-[protein] + NAD(+) = N(6)-[(R)-lipoyl]-L-lysyl-[protein] + NADH + H(+)</text>
        <dbReference type="Rhea" id="RHEA:15045"/>
        <dbReference type="Rhea" id="RHEA-COMP:10474"/>
        <dbReference type="Rhea" id="RHEA-COMP:10475"/>
        <dbReference type="ChEBI" id="CHEBI:15378"/>
        <dbReference type="ChEBI" id="CHEBI:57540"/>
        <dbReference type="ChEBI" id="CHEBI:57945"/>
        <dbReference type="ChEBI" id="CHEBI:83099"/>
        <dbReference type="ChEBI" id="CHEBI:83100"/>
        <dbReference type="EC" id="1.8.1.4"/>
    </reaction>
</comment>
<keyword evidence="7 12" id="KW-0520">NAD</keyword>
<dbReference type="SUPFAM" id="SSF51905">
    <property type="entry name" value="FAD/NAD(P)-binding domain"/>
    <property type="match status" value="1"/>
</dbReference>
<evidence type="ECO:0000256" key="13">
    <source>
        <dbReference type="PIRSR" id="PIRSR000350-4"/>
    </source>
</evidence>
<feature type="binding site" evidence="12">
    <location>
        <position position="205"/>
    </location>
    <ligand>
        <name>NAD(+)</name>
        <dbReference type="ChEBI" id="CHEBI:57540"/>
    </ligand>
</feature>
<evidence type="ECO:0000256" key="7">
    <source>
        <dbReference type="ARBA" id="ARBA00023027"/>
    </source>
</evidence>
<evidence type="ECO:0000256" key="9">
    <source>
        <dbReference type="ARBA" id="ARBA00023284"/>
    </source>
</evidence>
<feature type="binding site" evidence="12">
    <location>
        <position position="269"/>
    </location>
    <ligand>
        <name>NAD(+)</name>
        <dbReference type="ChEBI" id="CHEBI:57540"/>
    </ligand>
</feature>
<feature type="active site" description="Proton acceptor" evidence="11">
    <location>
        <position position="442"/>
    </location>
</feature>
<evidence type="ECO:0000256" key="4">
    <source>
        <dbReference type="ARBA" id="ARBA00022630"/>
    </source>
</evidence>
<feature type="binding site" evidence="12">
    <location>
        <position position="310"/>
    </location>
    <ligand>
        <name>FAD</name>
        <dbReference type="ChEBI" id="CHEBI:57692"/>
    </ligand>
</feature>
<keyword evidence="18" id="KW-1185">Reference proteome</keyword>
<dbReference type="Gene3D" id="3.30.390.30">
    <property type="match status" value="1"/>
</dbReference>
<dbReference type="InterPro" id="IPR016156">
    <property type="entry name" value="FAD/NAD-linked_Rdtase_dimer_sf"/>
</dbReference>
<keyword evidence="8" id="KW-1015">Disulfide bond</keyword>
<gene>
    <name evidence="17" type="primary">lpdA</name>
    <name evidence="17" type="ORF">DEM25_009690</name>
</gene>
<keyword evidence="12" id="KW-0547">Nucleotide-binding</keyword>
<evidence type="ECO:0000256" key="12">
    <source>
        <dbReference type="PIRSR" id="PIRSR000350-3"/>
    </source>
</evidence>
<feature type="disulfide bond" description="Redox-active" evidence="13">
    <location>
        <begin position="43"/>
        <end position="48"/>
    </location>
</feature>
<evidence type="ECO:0000256" key="1">
    <source>
        <dbReference type="ARBA" id="ARBA00007532"/>
    </source>
</evidence>